<reference evidence="2" key="1">
    <citation type="submission" date="2014-09" db="EMBL/GenBank/DDBJ databases">
        <authorList>
            <person name="Sharma Rahul"/>
            <person name="Thines Marco"/>
        </authorList>
    </citation>
    <scope>NUCLEOTIDE SEQUENCE [LARGE SCALE GENOMIC DNA]</scope>
</reference>
<evidence type="ECO:0000313" key="1">
    <source>
        <dbReference type="EMBL" id="CEG44206.1"/>
    </source>
</evidence>
<dbReference type="RefSeq" id="XP_024580575.1">
    <property type="nucleotide sequence ID" value="XM_024730283.1"/>
</dbReference>
<protein>
    <submittedName>
        <fullName evidence="1">Uncharacterized protein</fullName>
    </submittedName>
</protein>
<dbReference type="AlphaFoldDB" id="A0A0P1AS71"/>
<evidence type="ECO:0000313" key="2">
    <source>
        <dbReference type="Proteomes" id="UP000054928"/>
    </source>
</evidence>
<organism evidence="1 2">
    <name type="scientific">Plasmopara halstedii</name>
    <name type="common">Downy mildew of sunflower</name>
    <dbReference type="NCBI Taxonomy" id="4781"/>
    <lineage>
        <taxon>Eukaryota</taxon>
        <taxon>Sar</taxon>
        <taxon>Stramenopiles</taxon>
        <taxon>Oomycota</taxon>
        <taxon>Peronosporomycetes</taxon>
        <taxon>Peronosporales</taxon>
        <taxon>Peronosporaceae</taxon>
        <taxon>Plasmopara</taxon>
    </lineage>
</organism>
<keyword evidence="2" id="KW-1185">Reference proteome</keyword>
<accession>A0A0P1AS71</accession>
<dbReference type="EMBL" id="CCYD01000810">
    <property type="protein sequence ID" value="CEG44206.1"/>
    <property type="molecule type" value="Genomic_DNA"/>
</dbReference>
<sequence>MLEALETSSLEYLCIDNIGGGDDLFYAAAGKAVYIVSCTHTPNLIQNSCLKQI</sequence>
<dbReference type="Proteomes" id="UP000054928">
    <property type="component" value="Unassembled WGS sequence"/>
</dbReference>
<proteinExistence type="predicted"/>
<dbReference type="GeneID" id="36409519"/>
<name>A0A0P1AS71_PLAHL</name>